<accession>A0A8S4NZ31</accession>
<dbReference type="EMBL" id="CAIIXF020000006">
    <property type="protein sequence ID" value="CAH1785872.1"/>
    <property type="molecule type" value="Genomic_DNA"/>
</dbReference>
<comment type="caution">
    <text evidence="1">The sequence shown here is derived from an EMBL/GenBank/DDBJ whole genome shotgun (WGS) entry which is preliminary data.</text>
</comment>
<gene>
    <name evidence="1" type="ORF">OFUS_LOCUS11875</name>
</gene>
<dbReference type="OrthoDB" id="2157854at2759"/>
<name>A0A8S4NZ31_OWEFU</name>
<protein>
    <submittedName>
        <fullName evidence="1">Uncharacterized protein</fullName>
    </submittedName>
</protein>
<feature type="non-terminal residue" evidence="1">
    <location>
        <position position="1"/>
    </location>
</feature>
<keyword evidence="2" id="KW-1185">Reference proteome</keyword>
<dbReference type="AlphaFoldDB" id="A0A8S4NZ31"/>
<proteinExistence type="predicted"/>
<sequence length="132" mass="14831">KKHKMFDQRSSGLMKIEKEGTSMICLCSKMYIVTDSESPNIPDKGSRKGLNKHSLVNPLQSFQTALKDQINEPSVKRGFRVKNNSVFRYNMKRRGFSYLYITCNRCAQKSLTVTKPGQAGAAVGLSLKHSTL</sequence>
<reference evidence="1" key="1">
    <citation type="submission" date="2022-03" db="EMBL/GenBank/DDBJ databases">
        <authorList>
            <person name="Martin C."/>
        </authorList>
    </citation>
    <scope>NUCLEOTIDE SEQUENCE</scope>
</reference>
<dbReference type="Proteomes" id="UP000749559">
    <property type="component" value="Unassembled WGS sequence"/>
</dbReference>
<organism evidence="1 2">
    <name type="scientific">Owenia fusiformis</name>
    <name type="common">Polychaete worm</name>
    <dbReference type="NCBI Taxonomy" id="6347"/>
    <lineage>
        <taxon>Eukaryota</taxon>
        <taxon>Metazoa</taxon>
        <taxon>Spiralia</taxon>
        <taxon>Lophotrochozoa</taxon>
        <taxon>Annelida</taxon>
        <taxon>Polychaeta</taxon>
        <taxon>Sedentaria</taxon>
        <taxon>Canalipalpata</taxon>
        <taxon>Sabellida</taxon>
        <taxon>Oweniida</taxon>
        <taxon>Oweniidae</taxon>
        <taxon>Owenia</taxon>
    </lineage>
</organism>
<evidence type="ECO:0000313" key="1">
    <source>
        <dbReference type="EMBL" id="CAH1785872.1"/>
    </source>
</evidence>
<evidence type="ECO:0000313" key="2">
    <source>
        <dbReference type="Proteomes" id="UP000749559"/>
    </source>
</evidence>